<keyword evidence="1" id="KW-0472">Membrane</keyword>
<reference evidence="2 3" key="1">
    <citation type="submission" date="2016-08" db="EMBL/GenBank/DDBJ databases">
        <title>Draft genome sequence of Candidatus Piscirickettsia litoralis, from seawater.</title>
        <authorList>
            <person name="Wan X."/>
            <person name="Lee A.J."/>
            <person name="Hou S."/>
            <person name="Donachie S.P."/>
        </authorList>
    </citation>
    <scope>NUCLEOTIDE SEQUENCE [LARGE SCALE GENOMIC DNA]</scope>
    <source>
        <strain evidence="2 3">Y2</strain>
    </source>
</reference>
<organism evidence="2 3">
    <name type="scientific">Piscirickettsia litoralis</name>
    <dbReference type="NCBI Taxonomy" id="1891921"/>
    <lineage>
        <taxon>Bacteria</taxon>
        <taxon>Pseudomonadati</taxon>
        <taxon>Pseudomonadota</taxon>
        <taxon>Gammaproteobacteria</taxon>
        <taxon>Thiotrichales</taxon>
        <taxon>Piscirickettsiaceae</taxon>
        <taxon>Piscirickettsia</taxon>
    </lineage>
</organism>
<gene>
    <name evidence="2" type="ORF">BGC07_15905</name>
</gene>
<sequence>MFNAKQKLFALLHDMRERDPLAFHTKALGYGFGIFLLLAWSYVLFKAGLFYSLLLGACFVIALYLQINRYAARLIKSFSTQKPKIEDARLLIVSAKSMTMFSSGVLIAYITLLLSAV</sequence>
<keyword evidence="1" id="KW-1133">Transmembrane helix</keyword>
<protein>
    <recommendedName>
        <fullName evidence="4">DUF202 domain-containing protein</fullName>
    </recommendedName>
</protein>
<accession>A0ABX2ZYF6</accession>
<feature type="transmembrane region" description="Helical" evidence="1">
    <location>
        <begin position="88"/>
        <end position="114"/>
    </location>
</feature>
<feature type="transmembrane region" description="Helical" evidence="1">
    <location>
        <begin position="21"/>
        <end position="43"/>
    </location>
</feature>
<keyword evidence="3" id="KW-1185">Reference proteome</keyword>
<comment type="caution">
    <text evidence="2">The sequence shown here is derived from an EMBL/GenBank/DDBJ whole genome shotgun (WGS) entry which is preliminary data.</text>
</comment>
<feature type="transmembrane region" description="Helical" evidence="1">
    <location>
        <begin position="49"/>
        <end position="67"/>
    </location>
</feature>
<evidence type="ECO:0000313" key="2">
    <source>
        <dbReference type="EMBL" id="ODN41656.1"/>
    </source>
</evidence>
<evidence type="ECO:0000313" key="3">
    <source>
        <dbReference type="Proteomes" id="UP000094329"/>
    </source>
</evidence>
<keyword evidence="1" id="KW-0812">Transmembrane</keyword>
<evidence type="ECO:0000256" key="1">
    <source>
        <dbReference type="SAM" id="Phobius"/>
    </source>
</evidence>
<proteinExistence type="predicted"/>
<dbReference type="EMBL" id="MDTU01000002">
    <property type="protein sequence ID" value="ODN41656.1"/>
    <property type="molecule type" value="Genomic_DNA"/>
</dbReference>
<dbReference type="Proteomes" id="UP000094329">
    <property type="component" value="Unassembled WGS sequence"/>
</dbReference>
<evidence type="ECO:0008006" key="4">
    <source>
        <dbReference type="Google" id="ProtNLM"/>
    </source>
</evidence>
<name>A0ABX2ZYF6_9GAMM</name>